<gene>
    <name evidence="2" type="ORF">GLOIN_2v1687537</name>
</gene>
<accession>A0A2P4PD95</accession>
<sequence length="76" mass="8962">MIIEYFLQKVLLHSQFFDLSIFAIFLHLLKLVLLLFVNSLYLFFRLFLFLHIFIVLLYNNTSSAVMFVQPAESAVS</sequence>
<keyword evidence="3" id="KW-1185">Reference proteome</keyword>
<comment type="caution">
    <text evidence="2">The sequence shown here is derived from an EMBL/GenBank/DDBJ whole genome shotgun (WGS) entry which is preliminary data.</text>
</comment>
<organism evidence="2 3">
    <name type="scientific">Rhizophagus irregularis (strain DAOM 181602 / DAOM 197198 / MUCL 43194)</name>
    <name type="common">Arbuscular mycorrhizal fungus</name>
    <name type="synonym">Glomus intraradices</name>
    <dbReference type="NCBI Taxonomy" id="747089"/>
    <lineage>
        <taxon>Eukaryota</taxon>
        <taxon>Fungi</taxon>
        <taxon>Fungi incertae sedis</taxon>
        <taxon>Mucoromycota</taxon>
        <taxon>Glomeromycotina</taxon>
        <taxon>Glomeromycetes</taxon>
        <taxon>Glomerales</taxon>
        <taxon>Glomeraceae</taxon>
        <taxon>Rhizophagus</taxon>
    </lineage>
</organism>
<proteinExistence type="predicted"/>
<reference evidence="2 3" key="1">
    <citation type="journal article" date="2013" name="Proc. Natl. Acad. Sci. U.S.A.">
        <title>Genome of an arbuscular mycorrhizal fungus provides insight into the oldest plant symbiosis.</title>
        <authorList>
            <person name="Tisserant E."/>
            <person name="Malbreil M."/>
            <person name="Kuo A."/>
            <person name="Kohler A."/>
            <person name="Symeonidi A."/>
            <person name="Balestrini R."/>
            <person name="Charron P."/>
            <person name="Duensing N."/>
            <person name="Frei Dit Frey N."/>
            <person name="Gianinazzi-Pearson V."/>
            <person name="Gilbert L.B."/>
            <person name="Handa Y."/>
            <person name="Herr J.R."/>
            <person name="Hijri M."/>
            <person name="Koul R."/>
            <person name="Kawaguchi M."/>
            <person name="Krajinski F."/>
            <person name="Lammers P.J."/>
            <person name="Masclaux F.G."/>
            <person name="Murat C."/>
            <person name="Morin E."/>
            <person name="Ndikumana S."/>
            <person name="Pagni M."/>
            <person name="Petitpierre D."/>
            <person name="Requena N."/>
            <person name="Rosikiewicz P."/>
            <person name="Riley R."/>
            <person name="Saito K."/>
            <person name="San Clemente H."/>
            <person name="Shapiro H."/>
            <person name="van Tuinen D."/>
            <person name="Becard G."/>
            <person name="Bonfante P."/>
            <person name="Paszkowski U."/>
            <person name="Shachar-Hill Y.Y."/>
            <person name="Tuskan G.A."/>
            <person name="Young P.W."/>
            <person name="Sanders I.R."/>
            <person name="Henrissat B."/>
            <person name="Rensing S.A."/>
            <person name="Grigoriev I.V."/>
            <person name="Corradi N."/>
            <person name="Roux C."/>
            <person name="Martin F."/>
        </authorList>
    </citation>
    <scope>NUCLEOTIDE SEQUENCE [LARGE SCALE GENOMIC DNA]</scope>
    <source>
        <strain evidence="2 3">DAOM 197198</strain>
    </source>
</reference>
<evidence type="ECO:0000313" key="3">
    <source>
        <dbReference type="Proteomes" id="UP000018888"/>
    </source>
</evidence>
<reference evidence="2 3" key="2">
    <citation type="journal article" date="2018" name="New Phytol.">
        <title>High intraspecific genome diversity in the model arbuscular mycorrhizal symbiont Rhizophagus irregularis.</title>
        <authorList>
            <person name="Chen E.C.H."/>
            <person name="Morin E."/>
            <person name="Beaudet D."/>
            <person name="Noel J."/>
            <person name="Yildirir G."/>
            <person name="Ndikumana S."/>
            <person name="Charron P."/>
            <person name="St-Onge C."/>
            <person name="Giorgi J."/>
            <person name="Kruger M."/>
            <person name="Marton T."/>
            <person name="Ropars J."/>
            <person name="Grigoriev I.V."/>
            <person name="Hainaut M."/>
            <person name="Henrissat B."/>
            <person name="Roux C."/>
            <person name="Martin F."/>
            <person name="Corradi N."/>
        </authorList>
    </citation>
    <scope>NUCLEOTIDE SEQUENCE [LARGE SCALE GENOMIC DNA]</scope>
    <source>
        <strain evidence="2 3">DAOM 197198</strain>
    </source>
</reference>
<keyword evidence="1" id="KW-0812">Transmembrane</keyword>
<keyword evidence="1" id="KW-1133">Transmembrane helix</keyword>
<feature type="transmembrane region" description="Helical" evidence="1">
    <location>
        <begin position="16"/>
        <end position="36"/>
    </location>
</feature>
<dbReference type="Proteomes" id="UP000018888">
    <property type="component" value="Unassembled WGS sequence"/>
</dbReference>
<keyword evidence="1" id="KW-0472">Membrane</keyword>
<protein>
    <submittedName>
        <fullName evidence="2">Uncharacterized protein</fullName>
    </submittedName>
</protein>
<evidence type="ECO:0000313" key="2">
    <source>
        <dbReference type="EMBL" id="POG63352.1"/>
    </source>
</evidence>
<evidence type="ECO:0000256" key="1">
    <source>
        <dbReference type="SAM" id="Phobius"/>
    </source>
</evidence>
<dbReference type="EMBL" id="AUPC02000270">
    <property type="protein sequence ID" value="POG63352.1"/>
    <property type="molecule type" value="Genomic_DNA"/>
</dbReference>
<dbReference type="AlphaFoldDB" id="A0A2P4PD95"/>
<feature type="transmembrane region" description="Helical" evidence="1">
    <location>
        <begin position="42"/>
        <end position="59"/>
    </location>
</feature>
<name>A0A2P4PD95_RHIID</name>